<gene>
    <name evidence="1" type="ORF">ACFO3P_05940</name>
</gene>
<sequence>MISNRAFTGDFNDNFIEALIRAGHEAYGVFHSGTKQLAYQIDGELFASKDIPQTKYFHIRRRALSKF</sequence>
<proteinExistence type="predicted"/>
<organism evidence="1 2">
    <name type="scientific">Oceanobacillus aidingensis</name>
    <dbReference type="NCBI Taxonomy" id="645964"/>
    <lineage>
        <taxon>Bacteria</taxon>
        <taxon>Bacillati</taxon>
        <taxon>Bacillota</taxon>
        <taxon>Bacilli</taxon>
        <taxon>Bacillales</taxon>
        <taxon>Bacillaceae</taxon>
        <taxon>Oceanobacillus</taxon>
    </lineage>
</organism>
<dbReference type="Proteomes" id="UP001595988">
    <property type="component" value="Unassembled WGS sequence"/>
</dbReference>
<dbReference type="EMBL" id="JBHSFT010000008">
    <property type="protein sequence ID" value="MFC4661756.1"/>
    <property type="molecule type" value="Genomic_DNA"/>
</dbReference>
<keyword evidence="2" id="KW-1185">Reference proteome</keyword>
<name>A0ABV9JVS6_9BACI</name>
<dbReference type="RefSeq" id="WP_379542282.1">
    <property type="nucleotide sequence ID" value="NZ_JBHSFT010000008.1"/>
</dbReference>
<accession>A0ABV9JVS6</accession>
<protein>
    <submittedName>
        <fullName evidence="1">Uncharacterized protein</fullName>
    </submittedName>
</protein>
<evidence type="ECO:0000313" key="2">
    <source>
        <dbReference type="Proteomes" id="UP001595988"/>
    </source>
</evidence>
<reference evidence="2" key="1">
    <citation type="journal article" date="2019" name="Int. J. Syst. Evol. Microbiol.">
        <title>The Global Catalogue of Microorganisms (GCM) 10K type strain sequencing project: providing services to taxonomists for standard genome sequencing and annotation.</title>
        <authorList>
            <consortium name="The Broad Institute Genomics Platform"/>
            <consortium name="The Broad Institute Genome Sequencing Center for Infectious Disease"/>
            <person name="Wu L."/>
            <person name="Ma J."/>
        </authorList>
    </citation>
    <scope>NUCLEOTIDE SEQUENCE [LARGE SCALE GENOMIC DNA]</scope>
    <source>
        <strain evidence="2">CCUG 37257</strain>
    </source>
</reference>
<comment type="caution">
    <text evidence="1">The sequence shown here is derived from an EMBL/GenBank/DDBJ whole genome shotgun (WGS) entry which is preliminary data.</text>
</comment>
<evidence type="ECO:0000313" key="1">
    <source>
        <dbReference type="EMBL" id="MFC4661756.1"/>
    </source>
</evidence>